<dbReference type="InterPro" id="IPR011249">
    <property type="entry name" value="Metalloenz_LuxS/M16"/>
</dbReference>
<dbReference type="FunFam" id="3.30.830.10:FF:000008">
    <property type="entry name" value="Mitochondrial-processing peptidase subunit beta"/>
    <property type="match status" value="1"/>
</dbReference>
<sequence>MYNIYSLKNGLRVVTEKIEYVNSISVGIWMKIGARNERKEQTGISHFIEHMLFKGTKNKSAMDIVKSIEDVGGHINAFTGKETTCIYVRALNTHEKLCVETLADMIFNSLFNEEDIEKEKMVIGEEINMNDDSPEDLLTDLQCEAMWGDGGLSNTILGTKESIGKLNSEKIKKYIRENYIPENCVISICGNFSDDMGKLIEENFSEWENKNHLVRTYDVPVKVNNNLFKPKEIEQLHINMGLEGIELGSDDMYPLAILTNRFGGGASSILFQKVREEQGLCYSVYAFNSAYVNTGALNIYGALSPNTVQQFIDITSEEIDKFSKFKFSEDELYKAKEQLKGGYLLALENTSNRMFSNGRTVLMSGRVKTPDEILGKIEAIDNNRIEVIMERIFKKGILNYTFVGSGQDNVSVENLRILK</sequence>
<dbReference type="Pfam" id="PF05193">
    <property type="entry name" value="Peptidase_M16_C"/>
    <property type="match status" value="1"/>
</dbReference>
<dbReference type="EMBL" id="JAGSOJ010000003">
    <property type="protein sequence ID" value="MCM1991125.1"/>
    <property type="molecule type" value="Genomic_DNA"/>
</dbReference>
<evidence type="ECO:0000313" key="5">
    <source>
        <dbReference type="EMBL" id="MCM1991125.1"/>
    </source>
</evidence>
<reference evidence="5" key="2">
    <citation type="submission" date="2021-04" db="EMBL/GenBank/DDBJ databases">
        <authorList>
            <person name="Dong X."/>
        </authorList>
    </citation>
    <scope>NUCLEOTIDE SEQUENCE</scope>
    <source>
        <strain evidence="5">ZWT</strain>
    </source>
</reference>
<dbReference type="Gene3D" id="3.30.830.10">
    <property type="entry name" value="Metalloenzyme, LuxS/M16 peptidase-like"/>
    <property type="match status" value="2"/>
</dbReference>
<organism evidence="5 6">
    <name type="scientific">Oceanirhabdus seepicola</name>
    <dbReference type="NCBI Taxonomy" id="2828781"/>
    <lineage>
        <taxon>Bacteria</taxon>
        <taxon>Bacillati</taxon>
        <taxon>Bacillota</taxon>
        <taxon>Clostridia</taxon>
        <taxon>Eubacteriales</taxon>
        <taxon>Clostridiaceae</taxon>
        <taxon>Oceanirhabdus</taxon>
    </lineage>
</organism>
<reference evidence="5" key="1">
    <citation type="journal article" date="2021" name="mSystems">
        <title>Bacteria and Archaea Synergistically Convert Glycine Betaine to Biogenic Methane in the Formosa Cold Seep of the South China Sea.</title>
        <authorList>
            <person name="Li L."/>
            <person name="Zhang W."/>
            <person name="Zhang S."/>
            <person name="Song L."/>
            <person name="Sun Q."/>
            <person name="Zhang H."/>
            <person name="Xiang H."/>
            <person name="Dong X."/>
        </authorList>
    </citation>
    <scope>NUCLEOTIDE SEQUENCE</scope>
    <source>
        <strain evidence="5">ZWT</strain>
    </source>
</reference>
<keyword evidence="6" id="KW-1185">Reference proteome</keyword>
<dbReference type="AlphaFoldDB" id="A0A9J6P5N2"/>
<dbReference type="GO" id="GO:0004222">
    <property type="term" value="F:metalloendopeptidase activity"/>
    <property type="evidence" value="ECO:0007669"/>
    <property type="project" value="InterPro"/>
</dbReference>
<feature type="domain" description="Peptidase M16 N-terminal" evidence="3">
    <location>
        <begin position="12"/>
        <end position="160"/>
    </location>
</feature>
<comment type="similarity">
    <text evidence="1 2">Belongs to the peptidase M16 family.</text>
</comment>
<feature type="domain" description="Peptidase M16 C-terminal" evidence="4">
    <location>
        <begin position="165"/>
        <end position="339"/>
    </location>
</feature>
<evidence type="ECO:0000256" key="2">
    <source>
        <dbReference type="RuleBase" id="RU004447"/>
    </source>
</evidence>
<dbReference type="GO" id="GO:0046872">
    <property type="term" value="F:metal ion binding"/>
    <property type="evidence" value="ECO:0007669"/>
    <property type="project" value="InterPro"/>
</dbReference>
<dbReference type="PANTHER" id="PTHR11851">
    <property type="entry name" value="METALLOPROTEASE"/>
    <property type="match status" value="1"/>
</dbReference>
<dbReference type="InterPro" id="IPR001431">
    <property type="entry name" value="Pept_M16_Zn_BS"/>
</dbReference>
<dbReference type="InterPro" id="IPR007863">
    <property type="entry name" value="Peptidase_M16_C"/>
</dbReference>
<dbReference type="InterPro" id="IPR011765">
    <property type="entry name" value="Pept_M16_N"/>
</dbReference>
<dbReference type="GO" id="GO:0006508">
    <property type="term" value="P:proteolysis"/>
    <property type="evidence" value="ECO:0007669"/>
    <property type="project" value="InterPro"/>
</dbReference>
<protein>
    <submittedName>
        <fullName evidence="5">Insulinase family protein</fullName>
    </submittedName>
</protein>
<accession>A0A9J6P5N2</accession>
<proteinExistence type="inferred from homology"/>
<evidence type="ECO:0000259" key="4">
    <source>
        <dbReference type="Pfam" id="PF05193"/>
    </source>
</evidence>
<dbReference type="Proteomes" id="UP001056429">
    <property type="component" value="Unassembled WGS sequence"/>
</dbReference>
<evidence type="ECO:0000259" key="3">
    <source>
        <dbReference type="Pfam" id="PF00675"/>
    </source>
</evidence>
<evidence type="ECO:0000256" key="1">
    <source>
        <dbReference type="ARBA" id="ARBA00007261"/>
    </source>
</evidence>
<comment type="caution">
    <text evidence="5">The sequence shown here is derived from an EMBL/GenBank/DDBJ whole genome shotgun (WGS) entry which is preliminary data.</text>
</comment>
<dbReference type="PROSITE" id="PS00143">
    <property type="entry name" value="INSULINASE"/>
    <property type="match status" value="1"/>
</dbReference>
<dbReference type="SUPFAM" id="SSF63411">
    <property type="entry name" value="LuxS/MPP-like metallohydrolase"/>
    <property type="match status" value="2"/>
</dbReference>
<dbReference type="Pfam" id="PF00675">
    <property type="entry name" value="Peptidase_M16"/>
    <property type="match status" value="1"/>
</dbReference>
<name>A0A9J6P5N2_9CLOT</name>
<dbReference type="InterPro" id="IPR050361">
    <property type="entry name" value="MPP/UQCRC_Complex"/>
</dbReference>
<gene>
    <name evidence="5" type="ORF">KDK92_15435</name>
</gene>
<dbReference type="PANTHER" id="PTHR11851:SF49">
    <property type="entry name" value="MITOCHONDRIAL-PROCESSING PEPTIDASE SUBUNIT ALPHA"/>
    <property type="match status" value="1"/>
</dbReference>
<dbReference type="RefSeq" id="WP_250860233.1">
    <property type="nucleotide sequence ID" value="NZ_JAGSOJ010000003.1"/>
</dbReference>
<evidence type="ECO:0000313" key="6">
    <source>
        <dbReference type="Proteomes" id="UP001056429"/>
    </source>
</evidence>